<keyword evidence="1" id="KW-0175">Coiled coil</keyword>
<dbReference type="Pfam" id="PF11300">
    <property type="entry name" value="DUF3102"/>
    <property type="match status" value="1"/>
</dbReference>
<dbReference type="AlphaFoldDB" id="A0A6N3BHD1"/>
<sequence length="358" mass="41254">MEENKLSLNRTPELIAAEIVDIKNQTKKMLIYNSIEIGRRLTEAKLVVPHGEWGKWLEEKVDYSKSTANNLMNVFKEYGADQMTLLDNNVKSQAFGSLSYTQAVELLKIPEEDREQFVEENNVEEMSTRELKKAIAELEQLKKEKDELKTTVKKTLDNNLSLQEKMKKLEKESTDVFSKLEESQNEVLKAREETEELKGKVKELEEKPVEVITGIDEAKVKELEEQHQKEIQELNAKISEAQSKLNELESKETEVIKEVDEDKIKELQDKHKKEVDDLRKEIEASKNKVQDLEIKLNDKPKEEAKATDESLVKFKVHFDGVVSGFKTLLSDVEEIDVNSQEKYRGAVKGLLNKMLGFV</sequence>
<dbReference type="KEGG" id="cbut:ATN24_17425"/>
<dbReference type="OrthoDB" id="1690026at2"/>
<accession>A0A6N3BHD1</accession>
<dbReference type="EMBL" id="CACRTU010000012">
    <property type="protein sequence ID" value="VYU03372.1"/>
    <property type="molecule type" value="Genomic_DNA"/>
</dbReference>
<proteinExistence type="predicted"/>
<name>A0A6N3BHD1_CLOBU</name>
<evidence type="ECO:0000313" key="2">
    <source>
        <dbReference type="EMBL" id="VYU03372.1"/>
    </source>
</evidence>
<organism evidence="2">
    <name type="scientific">Clostridium butyricum</name>
    <dbReference type="NCBI Taxonomy" id="1492"/>
    <lineage>
        <taxon>Bacteria</taxon>
        <taxon>Bacillati</taxon>
        <taxon>Bacillota</taxon>
        <taxon>Clostridia</taxon>
        <taxon>Eubacteriales</taxon>
        <taxon>Clostridiaceae</taxon>
        <taxon>Clostridium</taxon>
    </lineage>
</organism>
<reference evidence="2" key="1">
    <citation type="submission" date="2019-11" db="EMBL/GenBank/DDBJ databases">
        <authorList>
            <person name="Feng L."/>
        </authorList>
    </citation>
    <scope>NUCLEOTIDE SEQUENCE</scope>
    <source>
        <strain evidence="2">CButyricumLFYP62</strain>
    </source>
</reference>
<gene>
    <name evidence="2" type="primary">smc_1</name>
    <name evidence="2" type="ORF">CBLFYP62_00067</name>
</gene>
<evidence type="ECO:0000256" key="1">
    <source>
        <dbReference type="SAM" id="Coils"/>
    </source>
</evidence>
<dbReference type="InterPro" id="IPR021451">
    <property type="entry name" value="DUF3102"/>
</dbReference>
<protein>
    <submittedName>
        <fullName evidence="2">Chromosome partition protein Smc</fullName>
    </submittedName>
</protein>
<dbReference type="RefSeq" id="WP_058372169.1">
    <property type="nucleotide sequence ID" value="NZ_BTGE01000001.1"/>
</dbReference>
<feature type="coiled-coil region" evidence="1">
    <location>
        <begin position="124"/>
        <end position="295"/>
    </location>
</feature>